<proteinExistence type="predicted"/>
<dbReference type="RefSeq" id="XP_032802433.1">
    <property type="nucleotide sequence ID" value="XM_032946542.1"/>
</dbReference>
<keyword evidence="3" id="KW-0963">Cytoplasm</keyword>
<evidence type="ECO:0000256" key="6">
    <source>
        <dbReference type="SAM" id="MobiDB-lite"/>
    </source>
</evidence>
<dbReference type="PROSITE" id="PS01179">
    <property type="entry name" value="PID"/>
    <property type="match status" value="1"/>
</dbReference>
<accession>A0AAJ7SPU8</accession>
<feature type="compositionally biased region" description="Basic and acidic residues" evidence="6">
    <location>
        <begin position="200"/>
        <end position="211"/>
    </location>
</feature>
<dbReference type="SUPFAM" id="SSF50729">
    <property type="entry name" value="PH domain-like"/>
    <property type="match status" value="1"/>
</dbReference>
<keyword evidence="2" id="KW-0217">Developmental protein</keyword>
<keyword evidence="8" id="KW-1185">Reference proteome</keyword>
<dbReference type="InterPro" id="IPR048561">
    <property type="entry name" value="Dab_PTB"/>
</dbReference>
<feature type="compositionally biased region" description="Basic and acidic residues" evidence="6">
    <location>
        <begin position="534"/>
        <end position="543"/>
    </location>
</feature>
<comment type="subcellular location">
    <subcellularLocation>
        <location evidence="1">Cytoplasm</location>
    </subcellularLocation>
</comment>
<evidence type="ECO:0000313" key="11">
    <source>
        <dbReference type="RefSeq" id="XP_032802453.1"/>
    </source>
</evidence>
<dbReference type="RefSeq" id="XP_032802453.1">
    <property type="nucleotide sequence ID" value="XM_032946562.1"/>
</dbReference>
<feature type="compositionally biased region" description="Low complexity" evidence="6">
    <location>
        <begin position="554"/>
        <end position="578"/>
    </location>
</feature>
<dbReference type="KEGG" id="pmrn:116938836"/>
<feature type="compositionally biased region" description="Low complexity" evidence="6">
    <location>
        <begin position="477"/>
        <end position="533"/>
    </location>
</feature>
<evidence type="ECO:0000313" key="9">
    <source>
        <dbReference type="RefSeq" id="XP_032802433.1"/>
    </source>
</evidence>
<organism evidence="8 10">
    <name type="scientific">Petromyzon marinus</name>
    <name type="common">Sea lamprey</name>
    <dbReference type="NCBI Taxonomy" id="7757"/>
    <lineage>
        <taxon>Eukaryota</taxon>
        <taxon>Metazoa</taxon>
        <taxon>Chordata</taxon>
        <taxon>Craniata</taxon>
        <taxon>Vertebrata</taxon>
        <taxon>Cyclostomata</taxon>
        <taxon>Hyperoartia</taxon>
        <taxon>Petromyzontiformes</taxon>
        <taxon>Petromyzontidae</taxon>
        <taxon>Petromyzon</taxon>
    </lineage>
</organism>
<dbReference type="Pfam" id="PF00640">
    <property type="entry name" value="PID"/>
    <property type="match status" value="1"/>
</dbReference>
<dbReference type="InterPro" id="IPR006020">
    <property type="entry name" value="PTB/PI_dom"/>
</dbReference>
<sequence length="578" mass="61805">MSMESEAQGGALGKKERRRGPFRALRNSPQSRKGQDKSDTALIQRFKGDGVRYRAKMIGVDLVAAARGDRMCQDSMIKLKGMAAVARAHGQHKPRIIVSVSFSGIRIYDERCGVLQHEHPVHKVSFIARDVSDHRAFGFVCGTEGDHRFYAVKTAHAAEGLVMDLRNLFQLIFTLREREQKQQQQKQRPQQPEQQQQQEGTDKEQSKDKQVDSCALYQTIPDDDTDDPVYQYIMFEPSPDSEESIYQVPSSQLKDGVYDIPIYKASENGSSLLELEAQMDRMLLDSSQFGLFGDITTPPDITSPPTPISPDLFGLGDVSSTNQQLPPPPPNKMAPLGGLAYSLPTTPAAAWGTMGPVVMYPAGWVAPQQASWPVAAAVTSPFVVAPYAAMPPTTARPQPLPAAIQAGAQARRGANNSAFKDFQLAQPPPVPARSHPRASALAGTSDKFAEYFSERIGVAQEPDDTDDYDISQLTVTPSASDPSSGSLSAASSAPASPPRAEAPATGAGATTTATTTTTTPSTTPSHAPTPASRSFEHSPKATGDKAPTQNPTEAAVSAASISSGGDLLGDDPFGGSLM</sequence>
<keyword evidence="4" id="KW-0597">Phosphoprotein</keyword>
<evidence type="ECO:0000256" key="2">
    <source>
        <dbReference type="ARBA" id="ARBA00022473"/>
    </source>
</evidence>
<gene>
    <name evidence="9 10 11" type="primary">LOC116938836</name>
</gene>
<dbReference type="Proteomes" id="UP001318040">
    <property type="component" value="Chromosome 1"/>
</dbReference>
<evidence type="ECO:0000259" key="7">
    <source>
        <dbReference type="PROSITE" id="PS01179"/>
    </source>
</evidence>
<evidence type="ECO:0000256" key="5">
    <source>
        <dbReference type="ARBA" id="ARBA00022782"/>
    </source>
</evidence>
<dbReference type="SMART" id="SM00462">
    <property type="entry name" value="PTB"/>
    <property type="match status" value="1"/>
</dbReference>
<dbReference type="Gene3D" id="2.30.29.30">
    <property type="entry name" value="Pleckstrin-homology domain (PH domain)/Phosphotyrosine-binding domain (PTB)"/>
    <property type="match status" value="1"/>
</dbReference>
<dbReference type="Pfam" id="PF21792">
    <property type="entry name" value="DAB2_SBM"/>
    <property type="match status" value="1"/>
</dbReference>
<dbReference type="InterPro" id="IPR011993">
    <property type="entry name" value="PH-like_dom_sf"/>
</dbReference>
<keyword evidence="5" id="KW-0221">Differentiation</keyword>
<feature type="compositionally biased region" description="Low complexity" evidence="6">
    <location>
        <begin position="182"/>
        <end position="199"/>
    </location>
</feature>
<dbReference type="PANTHER" id="PTHR47695">
    <property type="entry name" value="PID DOMAIN-CONTAINING PROTEIN"/>
    <property type="match status" value="1"/>
</dbReference>
<dbReference type="FunFam" id="2.30.29.30:FF:000035">
    <property type="entry name" value="Disabled homolog 2 isoform 1"/>
    <property type="match status" value="1"/>
</dbReference>
<evidence type="ECO:0000256" key="1">
    <source>
        <dbReference type="ARBA" id="ARBA00004496"/>
    </source>
</evidence>
<dbReference type="GO" id="GO:0005737">
    <property type="term" value="C:cytoplasm"/>
    <property type="evidence" value="ECO:0007669"/>
    <property type="project" value="UniProtKB-SubCell"/>
</dbReference>
<feature type="region of interest" description="Disordered" evidence="6">
    <location>
        <begin position="180"/>
        <end position="211"/>
    </location>
</feature>
<evidence type="ECO:0000256" key="4">
    <source>
        <dbReference type="ARBA" id="ARBA00022553"/>
    </source>
</evidence>
<dbReference type="CDD" id="cd01215">
    <property type="entry name" value="PTB_Dab"/>
    <property type="match status" value="1"/>
</dbReference>
<protein>
    <submittedName>
        <fullName evidence="9 10">Disabled homolog 1-like isoform X1</fullName>
    </submittedName>
</protein>
<dbReference type="RefSeq" id="XP_032802443.1">
    <property type="nucleotide sequence ID" value="XM_032946552.1"/>
</dbReference>
<dbReference type="AlphaFoldDB" id="A0AAJ7SPU8"/>
<dbReference type="GO" id="GO:0030154">
    <property type="term" value="P:cell differentiation"/>
    <property type="evidence" value="ECO:0007669"/>
    <property type="project" value="UniProtKB-KW"/>
</dbReference>
<evidence type="ECO:0000313" key="8">
    <source>
        <dbReference type="Proteomes" id="UP001318040"/>
    </source>
</evidence>
<feature type="region of interest" description="Disordered" evidence="6">
    <location>
        <begin position="1"/>
        <end position="41"/>
    </location>
</feature>
<feature type="domain" description="PID" evidence="7">
    <location>
        <begin position="48"/>
        <end position="179"/>
    </location>
</feature>
<reference evidence="8" key="2">
    <citation type="submission" date="2025-05" db="UniProtKB">
        <authorList>
            <consortium name="RefSeq"/>
        </authorList>
    </citation>
    <scope>NUCLEOTIDE SEQUENCE [LARGE SCALE GENOMIC DNA]</scope>
</reference>
<reference evidence="9 10" key="1">
    <citation type="submission" date="2025-04" db="UniProtKB">
        <authorList>
            <consortium name="RefSeq"/>
        </authorList>
    </citation>
    <scope>IDENTIFICATION</scope>
    <source>
        <tissue evidence="9 10">Sperm</tissue>
    </source>
</reference>
<name>A0AAJ7SPU8_PETMA</name>
<evidence type="ECO:0000256" key="3">
    <source>
        <dbReference type="ARBA" id="ARBA00022490"/>
    </source>
</evidence>
<dbReference type="GeneID" id="116938836"/>
<dbReference type="PANTHER" id="PTHR47695:SF4">
    <property type="entry name" value="DISABLED HOMOLOG 1"/>
    <property type="match status" value="1"/>
</dbReference>
<feature type="region of interest" description="Disordered" evidence="6">
    <location>
        <begin position="458"/>
        <end position="578"/>
    </location>
</feature>
<dbReference type="InterPro" id="IPR048559">
    <property type="entry name" value="DAB1/2_SBM"/>
</dbReference>
<evidence type="ECO:0000313" key="10">
    <source>
        <dbReference type="RefSeq" id="XP_032802443.1"/>
    </source>
</evidence>